<reference evidence="3" key="1">
    <citation type="submission" date="2021-07" db="EMBL/GenBank/DDBJ databases">
        <title>Aureisphaera sp. CAU 1614 isolated from sea sediment.</title>
        <authorList>
            <person name="Kim W."/>
        </authorList>
    </citation>
    <scope>NUCLEOTIDE SEQUENCE</scope>
    <source>
        <strain evidence="3">CAU 1614</strain>
    </source>
</reference>
<gene>
    <name evidence="3" type="ORF">KXJ69_00995</name>
</gene>
<name>A0A9X1JYW8_9FLAO</name>
<protein>
    <submittedName>
        <fullName evidence="3">OmpA family protein</fullName>
    </submittedName>
</protein>
<dbReference type="GO" id="GO:0016020">
    <property type="term" value="C:membrane"/>
    <property type="evidence" value="ECO:0007669"/>
    <property type="project" value="UniProtKB-UniRule"/>
</dbReference>
<proteinExistence type="predicted"/>
<dbReference type="InterPro" id="IPR006665">
    <property type="entry name" value="OmpA-like"/>
</dbReference>
<evidence type="ECO:0000313" key="3">
    <source>
        <dbReference type="EMBL" id="MBW2936661.1"/>
    </source>
</evidence>
<dbReference type="PANTHER" id="PTHR30329:SF21">
    <property type="entry name" value="LIPOPROTEIN YIAD-RELATED"/>
    <property type="match status" value="1"/>
</dbReference>
<dbReference type="PROSITE" id="PS51123">
    <property type="entry name" value="OMPA_2"/>
    <property type="match status" value="2"/>
</dbReference>
<sequence length="269" mass="31080">MKVIGYILLFISCYASAQETEKKFSLFYENDKYELTPEHFQLIDSLRSLENKSLFDIHIKGYTNSVGEEGYNMELSRKRAENVKKELRDFTIISSQGLGQLDGETANNRRVDILIHLKTDHIPVAGEIMELPMVEEAQPSIVNLVIPKKGDKVTLQGIMFYPDRDVIMDESKEALEELVSFLKKHPKVKFKLIGHICCGDDERRYIDLKNVRTGKDNLSEARAQSLYNYLAKHGIDKRRMRYIGMAYRYPTGKGDEFDRRVEIEITSVD</sequence>
<accession>A0A9X1JYW8</accession>
<feature type="domain" description="OmpA-like" evidence="2">
    <location>
        <begin position="15"/>
        <end position="119"/>
    </location>
</feature>
<keyword evidence="1" id="KW-0472">Membrane</keyword>
<evidence type="ECO:0000313" key="4">
    <source>
        <dbReference type="Proteomes" id="UP001138686"/>
    </source>
</evidence>
<dbReference type="InterPro" id="IPR050330">
    <property type="entry name" value="Bact_OuterMem_StrucFunc"/>
</dbReference>
<evidence type="ECO:0000259" key="2">
    <source>
        <dbReference type="PROSITE" id="PS51123"/>
    </source>
</evidence>
<dbReference type="PANTHER" id="PTHR30329">
    <property type="entry name" value="STATOR ELEMENT OF FLAGELLAR MOTOR COMPLEX"/>
    <property type="match status" value="1"/>
</dbReference>
<comment type="caution">
    <text evidence="3">The sequence shown here is derived from an EMBL/GenBank/DDBJ whole genome shotgun (WGS) entry which is preliminary data.</text>
</comment>
<feature type="domain" description="OmpA-like" evidence="2">
    <location>
        <begin position="147"/>
        <end position="269"/>
    </location>
</feature>
<organism evidence="3 4">
    <name type="scientific">Halomarinibacterium sedimenti</name>
    <dbReference type="NCBI Taxonomy" id="2857106"/>
    <lineage>
        <taxon>Bacteria</taxon>
        <taxon>Pseudomonadati</taxon>
        <taxon>Bacteroidota</taxon>
        <taxon>Flavobacteriia</taxon>
        <taxon>Flavobacteriales</taxon>
        <taxon>Flavobacteriaceae</taxon>
        <taxon>Halomarinibacterium</taxon>
    </lineage>
</organism>
<dbReference type="Proteomes" id="UP001138686">
    <property type="component" value="Unassembled WGS sequence"/>
</dbReference>
<keyword evidence="4" id="KW-1185">Reference proteome</keyword>
<dbReference type="Pfam" id="PF00691">
    <property type="entry name" value="OmpA"/>
    <property type="match status" value="2"/>
</dbReference>
<dbReference type="RefSeq" id="WP_219050474.1">
    <property type="nucleotide sequence ID" value="NZ_JAHWDP010000001.1"/>
</dbReference>
<dbReference type="AlphaFoldDB" id="A0A9X1JYW8"/>
<dbReference type="CDD" id="cd07185">
    <property type="entry name" value="OmpA_C-like"/>
    <property type="match status" value="2"/>
</dbReference>
<dbReference type="EMBL" id="JAHWDP010000001">
    <property type="protein sequence ID" value="MBW2936661.1"/>
    <property type="molecule type" value="Genomic_DNA"/>
</dbReference>
<evidence type="ECO:0000256" key="1">
    <source>
        <dbReference type="PROSITE-ProRule" id="PRU00473"/>
    </source>
</evidence>